<accession>A0AB39V0B4</accession>
<sequence length="468" mass="52408">MLLFATEFPVNPNQGTSSFLEAMVKWVGGSPHTKLSLEKLQEIQREKNTSITVDNESVQSLTVTAEDLELAGFRYGKRDHDLNWLTTIVFSKTSTDAWVGIRVECESQHPSARLPSAKKPVVIRTLLEALGGANDGPLPSGDHAHYLKNDDIDLAARLIQGEAGCRLPIIYVSSGFQGGYILDPDRLARDLSGMAHVVVEPNRPFSVRLQHEVDSENVYGGTVGVYWPEGGGRRAFFLGGEYSNAGQLAHGIKDEVQTALANRRPLDRCTWAYVRETASRQTILDLRASGSQEIDQYIKTFDQEIEAKDQRLQDAEKEIKRLRNELRILESRAGATSGRLLKPGRERDLYPNEVLGIVLDALRDALTRIPENSRRHHVLESICDANPIQEDYAENQRNHLKKILRGTSTIDAKLRRELENMGFKISEDGKHFKLVYQGDDRYTFTLAKSGSDWRGGLNAASEIARLLF</sequence>
<protein>
    <submittedName>
        <fullName evidence="2">Uncharacterized protein</fullName>
    </submittedName>
</protein>
<evidence type="ECO:0000313" key="2">
    <source>
        <dbReference type="EMBL" id="XDT73639.1"/>
    </source>
</evidence>
<feature type="coiled-coil region" evidence="1">
    <location>
        <begin position="298"/>
        <end position="332"/>
    </location>
</feature>
<organism evidence="2">
    <name type="scientific">Thermohahella caldifontis</name>
    <dbReference type="NCBI Taxonomy" id="3142973"/>
    <lineage>
        <taxon>Bacteria</taxon>
        <taxon>Pseudomonadati</taxon>
        <taxon>Pseudomonadota</taxon>
        <taxon>Gammaproteobacteria</taxon>
        <taxon>Oceanospirillales</taxon>
        <taxon>Hahellaceae</taxon>
        <taxon>Thermohahella</taxon>
    </lineage>
</organism>
<dbReference type="EMBL" id="CP154858">
    <property type="protein sequence ID" value="XDT73639.1"/>
    <property type="molecule type" value="Genomic_DNA"/>
</dbReference>
<dbReference type="KEGG" id="tcd:AAIA72_06635"/>
<reference evidence="2" key="1">
    <citation type="submission" date="2024-05" db="EMBL/GenBank/DDBJ databases">
        <title>Genome sequencing of novel strain.</title>
        <authorList>
            <person name="Ganbat D."/>
            <person name="Ganbat S."/>
            <person name="Lee S.-J."/>
        </authorList>
    </citation>
    <scope>NUCLEOTIDE SEQUENCE</scope>
    <source>
        <strain evidence="2">SMD15-11</strain>
    </source>
</reference>
<evidence type="ECO:0000256" key="1">
    <source>
        <dbReference type="SAM" id="Coils"/>
    </source>
</evidence>
<name>A0AB39V0B4_9GAMM</name>
<gene>
    <name evidence="2" type="ORF">AAIA72_06635</name>
</gene>
<proteinExistence type="predicted"/>
<keyword evidence="1" id="KW-0175">Coiled coil</keyword>
<dbReference type="RefSeq" id="WP_369602624.1">
    <property type="nucleotide sequence ID" value="NZ_CP154858.1"/>
</dbReference>
<dbReference type="AlphaFoldDB" id="A0AB39V0B4"/>